<evidence type="ECO:0000313" key="3">
    <source>
        <dbReference type="Proteomes" id="UP000504610"/>
    </source>
</evidence>
<dbReference type="InterPro" id="IPR044730">
    <property type="entry name" value="RNase_H-like_dom_plant"/>
</dbReference>
<dbReference type="InterPro" id="IPR012337">
    <property type="entry name" value="RNaseH-like_sf"/>
</dbReference>
<dbReference type="GO" id="GO:0003676">
    <property type="term" value="F:nucleic acid binding"/>
    <property type="evidence" value="ECO:0007669"/>
    <property type="project" value="InterPro"/>
</dbReference>
<evidence type="ECO:0000313" key="4">
    <source>
        <dbReference type="RefSeq" id="XP_056861985.1"/>
    </source>
</evidence>
<proteinExistence type="predicted"/>
<accession>A0A9W3DDN8</accession>
<dbReference type="InterPro" id="IPR052929">
    <property type="entry name" value="RNase_H-like_EbsB-rel"/>
</dbReference>
<gene>
    <name evidence="4" type="primary">LOC130509809</name>
</gene>
<dbReference type="OrthoDB" id="1297737at2759"/>
<sequence length="328" mass="36522">MQTATRPTSPTGTFDWVKDVWSTACSPKMKLFVWSIIQKALPLGENLQQRGLLSGARCKRCNEVETAIHTFFRCPFAQEVWKRVPLNCVVHLATLESFTDVVVALKRTFCLPPTGITGTILPWICWVIWIARNQLVFENKPTSPAEVVTKGLRLAREWSSAQSSIEVIKKPKPRGTHPRRRLQLTVEDPLLMTCRSDAAWDVKTKRAGLAWILTHLKGSCITQETATQDKINSPLIAEALALRSALLSAGNLGLPKLRCFSDNETLIRAINGDMQVKEIFGIVMDIKQLSSAFIAISFSHFSRSLNVETDGLAKQSLSSSLYLDPFVG</sequence>
<dbReference type="Gene3D" id="3.30.420.10">
    <property type="entry name" value="Ribonuclease H-like superfamily/Ribonuclease H"/>
    <property type="match status" value="1"/>
</dbReference>
<reference evidence="4" key="2">
    <citation type="submission" date="2025-08" db="UniProtKB">
        <authorList>
            <consortium name="RefSeq"/>
        </authorList>
    </citation>
    <scope>IDENTIFICATION</scope>
    <source>
        <tissue evidence="4">Leaf</tissue>
    </source>
</reference>
<dbReference type="GeneID" id="130509809"/>
<dbReference type="InterPro" id="IPR026960">
    <property type="entry name" value="RVT-Znf"/>
</dbReference>
<dbReference type="AlphaFoldDB" id="A0A9W3DDN8"/>
<protein>
    <submittedName>
        <fullName evidence="4">Uncharacterized protein LOC130509809</fullName>
    </submittedName>
</protein>
<organism evidence="3 4">
    <name type="scientific">Raphanus sativus</name>
    <name type="common">Radish</name>
    <name type="synonym">Raphanus raphanistrum var. sativus</name>
    <dbReference type="NCBI Taxonomy" id="3726"/>
    <lineage>
        <taxon>Eukaryota</taxon>
        <taxon>Viridiplantae</taxon>
        <taxon>Streptophyta</taxon>
        <taxon>Embryophyta</taxon>
        <taxon>Tracheophyta</taxon>
        <taxon>Spermatophyta</taxon>
        <taxon>Magnoliopsida</taxon>
        <taxon>eudicotyledons</taxon>
        <taxon>Gunneridae</taxon>
        <taxon>Pentapetalae</taxon>
        <taxon>rosids</taxon>
        <taxon>malvids</taxon>
        <taxon>Brassicales</taxon>
        <taxon>Brassicaceae</taxon>
        <taxon>Brassiceae</taxon>
        <taxon>Raphanus</taxon>
    </lineage>
</organism>
<evidence type="ECO:0000259" key="1">
    <source>
        <dbReference type="Pfam" id="PF13456"/>
    </source>
</evidence>
<dbReference type="InterPro" id="IPR036397">
    <property type="entry name" value="RNaseH_sf"/>
</dbReference>
<dbReference type="CDD" id="cd06222">
    <property type="entry name" value="RNase_H_like"/>
    <property type="match status" value="1"/>
</dbReference>
<dbReference type="InterPro" id="IPR002156">
    <property type="entry name" value="RNaseH_domain"/>
</dbReference>
<feature type="domain" description="Reverse transcriptase zinc-binding" evidence="2">
    <location>
        <begin position="13"/>
        <end position="81"/>
    </location>
</feature>
<dbReference type="SUPFAM" id="SSF53098">
    <property type="entry name" value="Ribonuclease H-like"/>
    <property type="match status" value="1"/>
</dbReference>
<reference evidence="3" key="1">
    <citation type="journal article" date="2019" name="Database">
        <title>The radish genome database (RadishGD): an integrated information resource for radish genomics.</title>
        <authorList>
            <person name="Yu H.J."/>
            <person name="Baek S."/>
            <person name="Lee Y.J."/>
            <person name="Cho A."/>
            <person name="Mun J.H."/>
        </authorList>
    </citation>
    <scope>NUCLEOTIDE SEQUENCE [LARGE SCALE GENOMIC DNA]</scope>
    <source>
        <strain evidence="3">cv. WK10039</strain>
    </source>
</reference>
<evidence type="ECO:0000259" key="2">
    <source>
        <dbReference type="Pfam" id="PF13966"/>
    </source>
</evidence>
<dbReference type="PANTHER" id="PTHR47074">
    <property type="entry name" value="BNAC02G40300D PROTEIN"/>
    <property type="match status" value="1"/>
</dbReference>
<dbReference type="RefSeq" id="XP_056861985.1">
    <property type="nucleotide sequence ID" value="XM_057006005.1"/>
</dbReference>
<dbReference type="GO" id="GO:0004523">
    <property type="term" value="F:RNA-DNA hybrid ribonuclease activity"/>
    <property type="evidence" value="ECO:0007669"/>
    <property type="project" value="InterPro"/>
</dbReference>
<name>A0A9W3DDN8_RAPSA</name>
<feature type="domain" description="RNase H type-1" evidence="1">
    <location>
        <begin position="196"/>
        <end position="315"/>
    </location>
</feature>
<dbReference type="Pfam" id="PF13456">
    <property type="entry name" value="RVT_3"/>
    <property type="match status" value="1"/>
</dbReference>
<keyword evidence="3" id="KW-1185">Reference proteome</keyword>
<dbReference type="PANTHER" id="PTHR47074:SF49">
    <property type="entry name" value="POLYNUCLEOTIDYL TRANSFERASE, RIBONUCLEASE H-LIKE SUPERFAMILY PROTEIN"/>
    <property type="match status" value="1"/>
</dbReference>
<dbReference type="Proteomes" id="UP000504610">
    <property type="component" value="Chromosome 3"/>
</dbReference>
<dbReference type="Pfam" id="PF13966">
    <property type="entry name" value="zf-RVT"/>
    <property type="match status" value="1"/>
</dbReference>
<dbReference type="KEGG" id="rsz:130509809"/>